<dbReference type="GO" id="GO:0007051">
    <property type="term" value="P:spindle organization"/>
    <property type="evidence" value="ECO:0007669"/>
    <property type="project" value="TreeGrafter"/>
</dbReference>
<dbReference type="InterPro" id="IPR051185">
    <property type="entry name" value="ASPM"/>
</dbReference>
<dbReference type="Pfam" id="PF00612">
    <property type="entry name" value="IQ"/>
    <property type="match status" value="3"/>
</dbReference>
<accession>A0A6J2TE48</accession>
<dbReference type="OrthoDB" id="190375at2759"/>
<comment type="subcellular location">
    <subcellularLocation>
        <location evidence="1">Cytoplasm</location>
    </subcellularLocation>
</comment>
<evidence type="ECO:0000256" key="2">
    <source>
        <dbReference type="ARBA" id="ARBA00022490"/>
    </source>
</evidence>
<dbReference type="InterPro" id="IPR027417">
    <property type="entry name" value="P-loop_NTPase"/>
</dbReference>
<dbReference type="SMART" id="SM00015">
    <property type="entry name" value="IQ"/>
    <property type="match status" value="3"/>
</dbReference>
<dbReference type="Gene3D" id="1.20.5.190">
    <property type="match status" value="1"/>
</dbReference>
<dbReference type="SUPFAM" id="SSF52540">
    <property type="entry name" value="P-loop containing nucleoside triphosphate hydrolases"/>
    <property type="match status" value="1"/>
</dbReference>
<dbReference type="InterPro" id="IPR000048">
    <property type="entry name" value="IQ_motif_EF-hand-BS"/>
</dbReference>
<evidence type="ECO:0000313" key="6">
    <source>
        <dbReference type="RefSeq" id="XP_030375051.1"/>
    </source>
</evidence>
<dbReference type="AlphaFoldDB" id="A0A6J2TE48"/>
<dbReference type="GeneID" id="115624488"/>
<keyword evidence="3" id="KW-0677">Repeat</keyword>
<proteinExistence type="predicted"/>
<sequence>MIHPVHPKVIFSPYRAYYPGHNSLNKPASDPYSVYDFSEDFHEYPEEEDQCVTQVARPLSRIELLILDYKQFKAARTIQRYVRGFLVRQLILRREWAAITIQKWWRRFAKQRYFFELCQTILQERLLRHYNENAIKIQALFRGWWVRKHVTDMNLLKRVQTNSLEDLLLCLCFKMHTINREGKLPGVYSLRNSKCLEEVEQFITTMSYRFYNNNVRTHGQERLARLNTMRIKFMKATQYTTVPYPGHNIFGLCQQQDDDEMACTQKEGDPRLADVNRIFTNGRRPIVHTNILKKRGTFERELFMTMRRQNRKQFCKHVINSMRKWRLENGEKLILPKNIFDDPNKLEEFLINVAEEVRENEVSCYCQLD</sequence>
<dbReference type="PANTHER" id="PTHR22706:SF1">
    <property type="entry name" value="ASSEMBLY FACTOR FOR SPINDLE MICROTUBULES"/>
    <property type="match status" value="1"/>
</dbReference>
<dbReference type="Proteomes" id="UP000504634">
    <property type="component" value="Unplaced"/>
</dbReference>
<keyword evidence="5" id="KW-1185">Reference proteome</keyword>
<dbReference type="GO" id="GO:0000922">
    <property type="term" value="C:spindle pole"/>
    <property type="evidence" value="ECO:0007669"/>
    <property type="project" value="TreeGrafter"/>
</dbReference>
<dbReference type="PROSITE" id="PS50096">
    <property type="entry name" value="IQ"/>
    <property type="match status" value="2"/>
</dbReference>
<evidence type="ECO:0000256" key="4">
    <source>
        <dbReference type="ARBA" id="ARBA00022860"/>
    </source>
</evidence>
<name>A0A6J2TE48_DROLE</name>
<dbReference type="RefSeq" id="XP_030375051.1">
    <property type="nucleotide sequence ID" value="XM_030519191.1"/>
</dbReference>
<dbReference type="GO" id="GO:0005737">
    <property type="term" value="C:cytoplasm"/>
    <property type="evidence" value="ECO:0007669"/>
    <property type="project" value="UniProtKB-SubCell"/>
</dbReference>
<organism evidence="5 6">
    <name type="scientific">Drosophila lebanonensis</name>
    <name type="common">Fruit fly</name>
    <name type="synonym">Scaptodrosophila lebanonensis</name>
    <dbReference type="NCBI Taxonomy" id="7225"/>
    <lineage>
        <taxon>Eukaryota</taxon>
        <taxon>Metazoa</taxon>
        <taxon>Ecdysozoa</taxon>
        <taxon>Arthropoda</taxon>
        <taxon>Hexapoda</taxon>
        <taxon>Insecta</taxon>
        <taxon>Pterygota</taxon>
        <taxon>Neoptera</taxon>
        <taxon>Endopterygota</taxon>
        <taxon>Diptera</taxon>
        <taxon>Brachycera</taxon>
        <taxon>Muscomorpha</taxon>
        <taxon>Ephydroidea</taxon>
        <taxon>Drosophilidae</taxon>
        <taxon>Scaptodrosophila</taxon>
    </lineage>
</organism>
<keyword evidence="2" id="KW-0963">Cytoplasm</keyword>
<protein>
    <submittedName>
        <fullName evidence="6">Uncharacterized protein LOC115624488</fullName>
    </submittedName>
</protein>
<evidence type="ECO:0000256" key="3">
    <source>
        <dbReference type="ARBA" id="ARBA00022737"/>
    </source>
</evidence>
<reference evidence="6" key="1">
    <citation type="submission" date="2025-08" db="UniProtKB">
        <authorList>
            <consortium name="RefSeq"/>
        </authorList>
    </citation>
    <scope>IDENTIFICATION</scope>
    <source>
        <strain evidence="6">11010-0011.00</strain>
        <tissue evidence="6">Whole body</tissue>
    </source>
</reference>
<dbReference type="GO" id="GO:0000278">
    <property type="term" value="P:mitotic cell cycle"/>
    <property type="evidence" value="ECO:0007669"/>
    <property type="project" value="TreeGrafter"/>
</dbReference>
<gene>
    <name evidence="6" type="primary">LOC115624488</name>
</gene>
<dbReference type="GO" id="GO:0051295">
    <property type="term" value="P:establishment of meiotic spindle localization"/>
    <property type="evidence" value="ECO:0007669"/>
    <property type="project" value="TreeGrafter"/>
</dbReference>
<dbReference type="GO" id="GO:0005516">
    <property type="term" value="F:calmodulin binding"/>
    <property type="evidence" value="ECO:0007669"/>
    <property type="project" value="UniProtKB-KW"/>
</dbReference>
<evidence type="ECO:0000256" key="1">
    <source>
        <dbReference type="ARBA" id="ARBA00004496"/>
    </source>
</evidence>
<keyword evidence="4" id="KW-0112">Calmodulin-binding</keyword>
<dbReference type="PANTHER" id="PTHR22706">
    <property type="entry name" value="ASSEMBLY FACTOR FOR SPINDLE MICROTUBULES"/>
    <property type="match status" value="1"/>
</dbReference>
<evidence type="ECO:0000313" key="5">
    <source>
        <dbReference type="Proteomes" id="UP000504634"/>
    </source>
</evidence>